<keyword evidence="1" id="KW-1133">Transmembrane helix</keyword>
<feature type="transmembrane region" description="Helical" evidence="1">
    <location>
        <begin position="76"/>
        <end position="95"/>
    </location>
</feature>
<name>A0A317EAS1_9PROT</name>
<accession>A0A317EAS1</accession>
<dbReference type="AlphaFoldDB" id="A0A317EAS1"/>
<gene>
    <name evidence="2" type="ORF">DKG75_05775</name>
</gene>
<keyword evidence="3" id="KW-1185">Reference proteome</keyword>
<evidence type="ECO:0008006" key="4">
    <source>
        <dbReference type="Google" id="ProtNLM"/>
    </source>
</evidence>
<reference evidence="3" key="1">
    <citation type="submission" date="2018-05" db="EMBL/GenBank/DDBJ databases">
        <title>Zavarzinia sp. HR-AS.</title>
        <authorList>
            <person name="Lee Y."/>
            <person name="Jeon C.O."/>
        </authorList>
    </citation>
    <scope>NUCLEOTIDE SEQUENCE [LARGE SCALE GENOMIC DNA]</scope>
    <source>
        <strain evidence="3">DSM 1231</strain>
    </source>
</reference>
<keyword evidence="1" id="KW-0472">Membrane</keyword>
<comment type="caution">
    <text evidence="2">The sequence shown here is derived from an EMBL/GenBank/DDBJ whole genome shotgun (WGS) entry which is preliminary data.</text>
</comment>
<protein>
    <recommendedName>
        <fullName evidence="4">DUF883 domain-containing protein</fullName>
    </recommendedName>
</protein>
<dbReference type="EMBL" id="QGLF01000001">
    <property type="protein sequence ID" value="PWR24049.1"/>
    <property type="molecule type" value="Genomic_DNA"/>
</dbReference>
<evidence type="ECO:0000313" key="2">
    <source>
        <dbReference type="EMBL" id="PWR24049.1"/>
    </source>
</evidence>
<evidence type="ECO:0000256" key="1">
    <source>
        <dbReference type="SAM" id="Phobius"/>
    </source>
</evidence>
<evidence type="ECO:0000313" key="3">
    <source>
        <dbReference type="Proteomes" id="UP000246077"/>
    </source>
</evidence>
<keyword evidence="1" id="KW-0812">Transmembrane</keyword>
<proteinExistence type="predicted"/>
<sequence length="98" mass="9420">MASNSANSISSEAYEALRADVEALRASLSDAVGHARKAGSDGAAAAVGEARAAAGKAGALLAAGRDGIGDAVKAQPVLACTISLGIGALIGAALFGRR</sequence>
<dbReference type="RefSeq" id="WP_109920080.1">
    <property type="nucleotide sequence ID" value="NZ_QGLF01000001.1"/>
</dbReference>
<dbReference type="Proteomes" id="UP000246077">
    <property type="component" value="Unassembled WGS sequence"/>
</dbReference>
<organism evidence="2 3">
    <name type="scientific">Zavarzinia compransoris</name>
    <dbReference type="NCBI Taxonomy" id="1264899"/>
    <lineage>
        <taxon>Bacteria</taxon>
        <taxon>Pseudomonadati</taxon>
        <taxon>Pseudomonadota</taxon>
        <taxon>Alphaproteobacteria</taxon>
        <taxon>Rhodospirillales</taxon>
        <taxon>Zavarziniaceae</taxon>
        <taxon>Zavarzinia</taxon>
    </lineage>
</organism>